<dbReference type="AlphaFoldDB" id="A0A8H6S8T0"/>
<feature type="chain" id="PRO_5034064245" description="Secreted protein" evidence="2">
    <location>
        <begin position="17"/>
        <end position="384"/>
    </location>
</feature>
<feature type="signal peptide" evidence="2">
    <location>
        <begin position="1"/>
        <end position="16"/>
    </location>
</feature>
<feature type="region of interest" description="Disordered" evidence="1">
    <location>
        <begin position="358"/>
        <end position="384"/>
    </location>
</feature>
<reference evidence="3" key="1">
    <citation type="submission" date="2020-05" db="EMBL/GenBank/DDBJ databases">
        <title>Mycena genomes resolve the evolution of fungal bioluminescence.</title>
        <authorList>
            <person name="Tsai I.J."/>
        </authorList>
    </citation>
    <scope>NUCLEOTIDE SEQUENCE</scope>
    <source>
        <strain evidence="3">171206Taipei</strain>
    </source>
</reference>
<keyword evidence="2" id="KW-0732">Signal</keyword>
<gene>
    <name evidence="3" type="ORF">MIND_01114900</name>
</gene>
<protein>
    <recommendedName>
        <fullName evidence="5">Secreted protein</fullName>
    </recommendedName>
</protein>
<comment type="caution">
    <text evidence="3">The sequence shown here is derived from an EMBL/GenBank/DDBJ whole genome shotgun (WGS) entry which is preliminary data.</text>
</comment>
<feature type="compositionally biased region" description="Gly residues" evidence="1">
    <location>
        <begin position="375"/>
        <end position="384"/>
    </location>
</feature>
<evidence type="ECO:0000256" key="2">
    <source>
        <dbReference type="SAM" id="SignalP"/>
    </source>
</evidence>
<dbReference type="Proteomes" id="UP000636479">
    <property type="component" value="Unassembled WGS sequence"/>
</dbReference>
<evidence type="ECO:0008006" key="5">
    <source>
        <dbReference type="Google" id="ProtNLM"/>
    </source>
</evidence>
<evidence type="ECO:0000313" key="4">
    <source>
        <dbReference type="Proteomes" id="UP000636479"/>
    </source>
</evidence>
<name>A0A8H6S8T0_9AGAR</name>
<keyword evidence="4" id="KW-1185">Reference proteome</keyword>
<proteinExistence type="predicted"/>
<sequence length="384" mass="41738">MPSTSTLAFWSICARAWLPAFLFRPRAMIVVGVPNHTYRRGDDGEASPLQPERTDSFGRFAFVGSGTHSHCPYACSFVISVTTSRLLVPSKCKRTRQTLPSWLAQHLRKAAQTLPSTHSSALSCLQAARPPWRANNARRQGWRPSQRLCSFADGACFPSPLHALGGQDQPALPSLVLSFYFWRRRHVTLRKSHTPPNITPPSVSSVVHLHAPIMRLLLSIRASKTSSFATKSFPPQRNSDYTFVDTAAITASSTSPTHLNYNPLLAFHPFPVLPAHFCAVGMQSVLTSQNGKSRANALTERQAHISQNPAAGALWSASPCTTYLAPTTQFLLSRHSRGKVAAEHIFFCSHMGGMGDVSSSNGDMSVGEDEWSDGQGSGEPGSSG</sequence>
<dbReference type="EMBL" id="JACAZF010000010">
    <property type="protein sequence ID" value="KAF7293380.1"/>
    <property type="molecule type" value="Genomic_DNA"/>
</dbReference>
<dbReference type="RefSeq" id="XP_037215543.1">
    <property type="nucleotide sequence ID" value="XM_037367711.1"/>
</dbReference>
<organism evidence="3 4">
    <name type="scientific">Mycena indigotica</name>
    <dbReference type="NCBI Taxonomy" id="2126181"/>
    <lineage>
        <taxon>Eukaryota</taxon>
        <taxon>Fungi</taxon>
        <taxon>Dikarya</taxon>
        <taxon>Basidiomycota</taxon>
        <taxon>Agaricomycotina</taxon>
        <taxon>Agaricomycetes</taxon>
        <taxon>Agaricomycetidae</taxon>
        <taxon>Agaricales</taxon>
        <taxon>Marasmiineae</taxon>
        <taxon>Mycenaceae</taxon>
        <taxon>Mycena</taxon>
    </lineage>
</organism>
<dbReference type="GeneID" id="59350227"/>
<evidence type="ECO:0000256" key="1">
    <source>
        <dbReference type="SAM" id="MobiDB-lite"/>
    </source>
</evidence>
<accession>A0A8H6S8T0</accession>
<evidence type="ECO:0000313" key="3">
    <source>
        <dbReference type="EMBL" id="KAF7293380.1"/>
    </source>
</evidence>